<feature type="region of interest" description="Disordered" evidence="1">
    <location>
        <begin position="57"/>
        <end position="109"/>
    </location>
</feature>
<dbReference type="AlphaFoldDB" id="A0A550CV32"/>
<dbReference type="EMBL" id="VDMD01000002">
    <property type="protein sequence ID" value="TRM68653.1"/>
    <property type="molecule type" value="Genomic_DNA"/>
</dbReference>
<sequence>MAAVQPASDTSSRITMKPRVAIREKPHRFQLSPLRDVPAAQSAVARSHNLPTRHAFKDKTNIASRTPFGNRTVTEHSDLKASIGKPLTRPQSVQTTASSASKIQNSTIKAKAGSRKLSFSQINNVHGRSKTSPAAPIPALTNSKFPQSPSAEKSRLMLSTHKPTSNKVRDSVSVFSSSAHTPSARGSFAIDSVPTTSINTPSASASAKLTASRRTTGSQQRRLADRTADTSVDSNHAAFGSPLNALRRYGEVEQTPQPVLSRRFTHTPNVVRHTWKAVSVDTPTKVASPSSRVPHSRNLSLESALH</sequence>
<feature type="compositionally biased region" description="Polar residues" evidence="1">
    <location>
        <begin position="140"/>
        <end position="151"/>
    </location>
</feature>
<feature type="region of interest" description="Disordered" evidence="1">
    <location>
        <begin position="1"/>
        <end position="20"/>
    </location>
</feature>
<evidence type="ECO:0000256" key="1">
    <source>
        <dbReference type="SAM" id="MobiDB-lite"/>
    </source>
</evidence>
<feature type="compositionally biased region" description="Polar residues" evidence="1">
    <location>
        <begin position="89"/>
        <end position="108"/>
    </location>
</feature>
<feature type="region of interest" description="Disordered" evidence="1">
    <location>
        <begin position="126"/>
        <end position="154"/>
    </location>
</feature>
<feature type="region of interest" description="Disordered" evidence="1">
    <location>
        <begin position="281"/>
        <end position="306"/>
    </location>
</feature>
<accession>A0A550CV32</accession>
<gene>
    <name evidence="2" type="ORF">BD626DRAFT_425679</name>
</gene>
<feature type="compositionally biased region" description="Polar residues" evidence="1">
    <location>
        <begin position="193"/>
        <end position="221"/>
    </location>
</feature>
<feature type="region of interest" description="Disordered" evidence="1">
    <location>
        <begin position="177"/>
        <end position="236"/>
    </location>
</feature>
<reference evidence="2 3" key="1">
    <citation type="journal article" date="2019" name="New Phytol.">
        <title>Comparative genomics reveals unique wood-decay strategies and fruiting body development in the Schizophyllaceae.</title>
        <authorList>
            <person name="Almasi E."/>
            <person name="Sahu N."/>
            <person name="Krizsan K."/>
            <person name="Balint B."/>
            <person name="Kovacs G.M."/>
            <person name="Kiss B."/>
            <person name="Cseklye J."/>
            <person name="Drula E."/>
            <person name="Henrissat B."/>
            <person name="Nagy I."/>
            <person name="Chovatia M."/>
            <person name="Adam C."/>
            <person name="LaButti K."/>
            <person name="Lipzen A."/>
            <person name="Riley R."/>
            <person name="Grigoriev I.V."/>
            <person name="Nagy L.G."/>
        </authorList>
    </citation>
    <scope>NUCLEOTIDE SEQUENCE [LARGE SCALE GENOMIC DNA]</scope>
    <source>
        <strain evidence="2 3">NL-1724</strain>
    </source>
</reference>
<feature type="compositionally biased region" description="Polar residues" evidence="1">
    <location>
        <begin position="61"/>
        <end position="72"/>
    </location>
</feature>
<comment type="caution">
    <text evidence="2">The sequence shown here is derived from an EMBL/GenBank/DDBJ whole genome shotgun (WGS) entry which is preliminary data.</text>
</comment>
<feature type="non-terminal residue" evidence="2">
    <location>
        <position position="306"/>
    </location>
</feature>
<dbReference type="Proteomes" id="UP000320762">
    <property type="component" value="Unassembled WGS sequence"/>
</dbReference>
<evidence type="ECO:0000313" key="3">
    <source>
        <dbReference type="Proteomes" id="UP000320762"/>
    </source>
</evidence>
<evidence type="ECO:0000313" key="2">
    <source>
        <dbReference type="EMBL" id="TRM68653.1"/>
    </source>
</evidence>
<dbReference type="OrthoDB" id="2984700at2759"/>
<keyword evidence="3" id="KW-1185">Reference proteome</keyword>
<name>A0A550CV32_9AGAR</name>
<protein>
    <submittedName>
        <fullName evidence="2">Uncharacterized protein</fullName>
    </submittedName>
</protein>
<proteinExistence type="predicted"/>
<organism evidence="2 3">
    <name type="scientific">Schizophyllum amplum</name>
    <dbReference type="NCBI Taxonomy" id="97359"/>
    <lineage>
        <taxon>Eukaryota</taxon>
        <taxon>Fungi</taxon>
        <taxon>Dikarya</taxon>
        <taxon>Basidiomycota</taxon>
        <taxon>Agaricomycotina</taxon>
        <taxon>Agaricomycetes</taxon>
        <taxon>Agaricomycetidae</taxon>
        <taxon>Agaricales</taxon>
        <taxon>Schizophyllaceae</taxon>
        <taxon>Schizophyllum</taxon>
    </lineage>
</organism>